<dbReference type="EMBL" id="BQNB010013969">
    <property type="protein sequence ID" value="GJT22448.1"/>
    <property type="molecule type" value="Genomic_DNA"/>
</dbReference>
<gene>
    <name evidence="3" type="ORF">Tco_0892385</name>
</gene>
<feature type="compositionally biased region" description="Basic and acidic residues" evidence="1">
    <location>
        <begin position="56"/>
        <end position="72"/>
    </location>
</feature>
<reference evidence="3" key="1">
    <citation type="journal article" date="2022" name="Int. J. Mol. Sci.">
        <title>Draft Genome of Tanacetum Coccineum: Genomic Comparison of Closely Related Tanacetum-Family Plants.</title>
        <authorList>
            <person name="Yamashiro T."/>
            <person name="Shiraishi A."/>
            <person name="Nakayama K."/>
            <person name="Satake H."/>
        </authorList>
    </citation>
    <scope>NUCLEOTIDE SEQUENCE</scope>
</reference>
<evidence type="ECO:0000313" key="3">
    <source>
        <dbReference type="EMBL" id="GJT22448.1"/>
    </source>
</evidence>
<reference evidence="3" key="2">
    <citation type="submission" date="2022-01" db="EMBL/GenBank/DDBJ databases">
        <authorList>
            <person name="Yamashiro T."/>
            <person name="Shiraishi A."/>
            <person name="Satake H."/>
            <person name="Nakayama K."/>
        </authorList>
    </citation>
    <scope>NUCLEOTIDE SEQUENCE</scope>
</reference>
<dbReference type="Proteomes" id="UP001151760">
    <property type="component" value="Unassembled WGS sequence"/>
</dbReference>
<proteinExistence type="predicted"/>
<dbReference type="InterPro" id="IPR054722">
    <property type="entry name" value="PolX-like_BBD"/>
</dbReference>
<keyword evidence="4" id="KW-1185">Reference proteome</keyword>
<accession>A0ABQ5C750</accession>
<feature type="region of interest" description="Disordered" evidence="1">
    <location>
        <begin position="1"/>
        <end position="32"/>
    </location>
</feature>
<evidence type="ECO:0000259" key="2">
    <source>
        <dbReference type="Pfam" id="PF22936"/>
    </source>
</evidence>
<feature type="region of interest" description="Disordered" evidence="1">
    <location>
        <begin position="56"/>
        <end position="75"/>
    </location>
</feature>
<protein>
    <recommendedName>
        <fullName evidence="2">Retrovirus-related Pol polyprotein from transposon TNT 1-94-like beta-barrel domain-containing protein</fullName>
    </recommendedName>
</protein>
<organism evidence="3 4">
    <name type="scientific">Tanacetum coccineum</name>
    <dbReference type="NCBI Taxonomy" id="301880"/>
    <lineage>
        <taxon>Eukaryota</taxon>
        <taxon>Viridiplantae</taxon>
        <taxon>Streptophyta</taxon>
        <taxon>Embryophyta</taxon>
        <taxon>Tracheophyta</taxon>
        <taxon>Spermatophyta</taxon>
        <taxon>Magnoliopsida</taxon>
        <taxon>eudicotyledons</taxon>
        <taxon>Gunneridae</taxon>
        <taxon>Pentapetalae</taxon>
        <taxon>asterids</taxon>
        <taxon>campanulids</taxon>
        <taxon>Asterales</taxon>
        <taxon>Asteraceae</taxon>
        <taxon>Asteroideae</taxon>
        <taxon>Anthemideae</taxon>
        <taxon>Anthemidinae</taxon>
        <taxon>Tanacetum</taxon>
    </lineage>
</organism>
<sequence>MVKGKREQNGSLALKAKKESSDEDTSISDSEDEEYAMAVKEFKKFFKRRERFVRQPRDEKKSVQRSRNDKNGKKLKKIFRCENPNQSYPEIVQITKAIIQRAFYWRAWSNMRRMRSKGKDETCLVAQASNEICLGINLEPGEWIKDSGCSKHMMGNRNIFSTYKSYNERNVIFKSNLRGNIIGKGMISHAVLIIKN</sequence>
<feature type="domain" description="Retrovirus-related Pol polyprotein from transposon TNT 1-94-like beta-barrel" evidence="2">
    <location>
        <begin position="143"/>
        <end position="188"/>
    </location>
</feature>
<dbReference type="Pfam" id="PF22936">
    <property type="entry name" value="Pol_BBD"/>
    <property type="match status" value="1"/>
</dbReference>
<name>A0ABQ5C750_9ASTR</name>
<feature type="compositionally biased region" description="Acidic residues" evidence="1">
    <location>
        <begin position="21"/>
        <end position="32"/>
    </location>
</feature>
<comment type="caution">
    <text evidence="3">The sequence shown here is derived from an EMBL/GenBank/DDBJ whole genome shotgun (WGS) entry which is preliminary data.</text>
</comment>
<evidence type="ECO:0000256" key="1">
    <source>
        <dbReference type="SAM" id="MobiDB-lite"/>
    </source>
</evidence>
<evidence type="ECO:0000313" key="4">
    <source>
        <dbReference type="Proteomes" id="UP001151760"/>
    </source>
</evidence>